<organism evidence="1 2">
    <name type="scientific">Fischerella thermalis JSC-11</name>
    <dbReference type="NCBI Taxonomy" id="741277"/>
    <lineage>
        <taxon>Bacteria</taxon>
        <taxon>Bacillati</taxon>
        <taxon>Cyanobacteriota</taxon>
        <taxon>Cyanophyceae</taxon>
        <taxon>Nostocales</taxon>
        <taxon>Hapalosiphonaceae</taxon>
        <taxon>Fischerella</taxon>
    </lineage>
</organism>
<keyword evidence="2" id="KW-1185">Reference proteome</keyword>
<dbReference type="Proteomes" id="UP000004344">
    <property type="component" value="Unassembled WGS sequence"/>
</dbReference>
<proteinExistence type="predicted"/>
<accession>G6FXU8</accession>
<evidence type="ECO:0000313" key="1">
    <source>
        <dbReference type="EMBL" id="EHC10160.1"/>
    </source>
</evidence>
<sequence length="54" mass="6144">MCDASPPPVNNLIYMYKQASALNLTYVNLTLQVFFNTYGFVYVLHSAKVLLNQD</sequence>
<comment type="caution">
    <text evidence="1">The sequence shown here is derived from an EMBL/GenBank/DDBJ whole genome shotgun (WGS) entry which is preliminary data.</text>
</comment>
<evidence type="ECO:0000313" key="2">
    <source>
        <dbReference type="Proteomes" id="UP000004344"/>
    </source>
</evidence>
<name>G6FXU8_9CYAN</name>
<dbReference type="AlphaFoldDB" id="G6FXU8"/>
<dbReference type="PATRIC" id="fig|741277.3.peg.3132"/>
<protein>
    <submittedName>
        <fullName evidence="1">Uncharacterized protein</fullName>
    </submittedName>
</protein>
<dbReference type="EMBL" id="AGIZ01000012">
    <property type="protein sequence ID" value="EHC10160.1"/>
    <property type="molecule type" value="Genomic_DNA"/>
</dbReference>
<gene>
    <name evidence="1" type="ORF">FJSC11DRAFT_3697</name>
</gene>
<reference evidence="1 2" key="1">
    <citation type="submission" date="2011-09" db="EMBL/GenBank/DDBJ databases">
        <title>The draft genome of Fischerella sp. JSC-11.</title>
        <authorList>
            <consortium name="US DOE Joint Genome Institute (JGI-PGF)"/>
            <person name="Lucas S."/>
            <person name="Han J."/>
            <person name="Lapidus A."/>
            <person name="Cheng J.-F."/>
            <person name="Goodwin L."/>
            <person name="Pitluck S."/>
            <person name="Peters L."/>
            <person name="Land M.L."/>
            <person name="Hauser L."/>
            <person name="Sarkisova S."/>
            <person name="Bryant D.A."/>
            <person name="Brown I."/>
            <person name="Woyke T.J."/>
        </authorList>
    </citation>
    <scope>NUCLEOTIDE SEQUENCE [LARGE SCALE GENOMIC DNA]</scope>
    <source>
        <strain evidence="1 2">JSC-11</strain>
    </source>
</reference>